<dbReference type="AlphaFoldDB" id="A0A8S1J594"/>
<evidence type="ECO:0000256" key="10">
    <source>
        <dbReference type="ARBA" id="ARBA00024479"/>
    </source>
</evidence>
<dbReference type="GO" id="GO:0032266">
    <property type="term" value="F:phosphatidylinositol-3-phosphate binding"/>
    <property type="evidence" value="ECO:0007669"/>
    <property type="project" value="TreeGrafter"/>
</dbReference>
<dbReference type="Pfam" id="PF13329">
    <property type="entry name" value="ATG2_CAD"/>
    <property type="match status" value="1"/>
</dbReference>
<feature type="compositionally biased region" description="Polar residues" evidence="12">
    <location>
        <begin position="14"/>
        <end position="26"/>
    </location>
</feature>
<evidence type="ECO:0000313" key="14">
    <source>
        <dbReference type="Proteomes" id="UP000708148"/>
    </source>
</evidence>
<evidence type="ECO:0000256" key="4">
    <source>
        <dbReference type="ARBA" id="ARBA00018070"/>
    </source>
</evidence>
<feature type="region of interest" description="Disordered" evidence="12">
    <location>
        <begin position="9"/>
        <end position="38"/>
    </location>
</feature>
<keyword evidence="8" id="KW-0445">Lipid transport</keyword>
<organism evidence="13 14">
    <name type="scientific">Ostreobium quekettii</name>
    <dbReference type="NCBI Taxonomy" id="121088"/>
    <lineage>
        <taxon>Eukaryota</taxon>
        <taxon>Viridiplantae</taxon>
        <taxon>Chlorophyta</taxon>
        <taxon>core chlorophytes</taxon>
        <taxon>Ulvophyceae</taxon>
        <taxon>TCBD clade</taxon>
        <taxon>Bryopsidales</taxon>
        <taxon>Ostreobineae</taxon>
        <taxon>Ostreobiaceae</taxon>
        <taxon>Ostreobium</taxon>
    </lineage>
</organism>
<dbReference type="GO" id="GO:0034727">
    <property type="term" value="P:piecemeal microautophagy of the nucleus"/>
    <property type="evidence" value="ECO:0007669"/>
    <property type="project" value="TreeGrafter"/>
</dbReference>
<evidence type="ECO:0000256" key="2">
    <source>
        <dbReference type="ARBA" id="ARBA00004623"/>
    </source>
</evidence>
<comment type="caution">
    <text evidence="13">The sequence shown here is derived from an EMBL/GenBank/DDBJ whole genome shotgun (WGS) entry which is preliminary data.</text>
</comment>
<evidence type="ECO:0000256" key="8">
    <source>
        <dbReference type="ARBA" id="ARBA00023055"/>
    </source>
</evidence>
<comment type="similarity">
    <text evidence="3">Belongs to the ATG2 family.</text>
</comment>
<evidence type="ECO:0000256" key="9">
    <source>
        <dbReference type="ARBA" id="ARBA00023136"/>
    </source>
</evidence>
<dbReference type="GO" id="GO:0043495">
    <property type="term" value="F:protein-membrane adaptor activity"/>
    <property type="evidence" value="ECO:0007669"/>
    <property type="project" value="TreeGrafter"/>
</dbReference>
<protein>
    <recommendedName>
        <fullName evidence="4">Autophagy-related protein 2</fullName>
    </recommendedName>
</protein>
<keyword evidence="9" id="KW-0472">Membrane</keyword>
<keyword evidence="6" id="KW-0256">Endoplasmic reticulum</keyword>
<evidence type="ECO:0000256" key="5">
    <source>
        <dbReference type="ARBA" id="ARBA00022448"/>
    </source>
</evidence>
<feature type="region of interest" description="Disordered" evidence="12">
    <location>
        <begin position="418"/>
        <end position="443"/>
    </location>
</feature>
<keyword evidence="5" id="KW-0813">Transport</keyword>
<dbReference type="GO" id="GO:0061709">
    <property type="term" value="P:reticulophagy"/>
    <property type="evidence" value="ECO:0007669"/>
    <property type="project" value="TreeGrafter"/>
</dbReference>
<evidence type="ECO:0000256" key="3">
    <source>
        <dbReference type="ARBA" id="ARBA00009714"/>
    </source>
</evidence>
<feature type="compositionally biased region" description="Low complexity" evidence="12">
    <location>
        <begin position="421"/>
        <end position="443"/>
    </location>
</feature>
<name>A0A8S1J594_9CHLO</name>
<sequence>MILDDWISERAAESDTQSTDAGSSSPWEEAQQGVWYDGGPPDLVDNYLQAPTPKDQGMLGGLEQAINGWLSLPDTYPTPVVRLLCRNLSAMVVLHESNPSQQVRSDGRLELEINGLTVSMDTFPEGGHQIRRSALYVQSLELRDCSPHALDPSTGGVWRYILSRHRCKWPGLPSPGPQGTVGTPMVEFVLEAVRPDVERQGSESMEEYRLRLAIAPLRLRLDQAVVGFLQSYCKSLAAMDVDTPPSGAGEDAMFFQHIEVAPLFVVVDYRPRTFDLAALRGGSMVEVLNMVRWGGVKVNLKGIRLAGMKGWDTLVEALSKEWTSDVAGTQAHKFVTGIPPFRSFRRIGTAASDLVTVSVKSIRRPPDDPARHHCSPPSRRIARSAVSLLRVITLEVLNAAVTVAGGAQLVLQGKADPLPGPGAQTKAGPGAQPQAGQHPQAAGVKGGLKQAAACLESAVSNVVLEPIRSFRGGEGMGTAVAKALRAAPSAAVAPATAAATAVRCTLLGVRNALDVDHSLDE</sequence>
<dbReference type="Proteomes" id="UP000708148">
    <property type="component" value="Unassembled WGS sequence"/>
</dbReference>
<dbReference type="EMBL" id="CAJHUC010001768">
    <property type="protein sequence ID" value="CAD7702281.1"/>
    <property type="molecule type" value="Genomic_DNA"/>
</dbReference>
<keyword evidence="7" id="KW-0072">Autophagy</keyword>
<dbReference type="GO" id="GO:0005789">
    <property type="term" value="C:endoplasmic reticulum membrane"/>
    <property type="evidence" value="ECO:0007669"/>
    <property type="project" value="UniProtKB-SubCell"/>
</dbReference>
<dbReference type="InterPro" id="IPR026849">
    <property type="entry name" value="ATG2"/>
</dbReference>
<dbReference type="GO" id="GO:0061723">
    <property type="term" value="P:glycophagy"/>
    <property type="evidence" value="ECO:0007669"/>
    <property type="project" value="TreeGrafter"/>
</dbReference>
<dbReference type="GO" id="GO:0000422">
    <property type="term" value="P:autophagy of mitochondrion"/>
    <property type="evidence" value="ECO:0007669"/>
    <property type="project" value="TreeGrafter"/>
</dbReference>
<evidence type="ECO:0000256" key="6">
    <source>
        <dbReference type="ARBA" id="ARBA00022824"/>
    </source>
</evidence>
<dbReference type="PANTHER" id="PTHR13190:SF1">
    <property type="entry name" value="AUTOPHAGY-RELATED 2, ISOFORM A"/>
    <property type="match status" value="1"/>
</dbReference>
<comment type="catalytic activity">
    <reaction evidence="10">
        <text>a 1,2-diacyl-sn-glycero-3-phospho-L-serine(in) = a 1,2-diacyl-sn-glycero-3-phospho-L-serine(out)</text>
        <dbReference type="Rhea" id="RHEA:38663"/>
        <dbReference type="ChEBI" id="CHEBI:57262"/>
    </reaction>
</comment>
<evidence type="ECO:0000256" key="12">
    <source>
        <dbReference type="SAM" id="MobiDB-lite"/>
    </source>
</evidence>
<dbReference type="OrthoDB" id="547588at2759"/>
<accession>A0A8S1J594</accession>
<dbReference type="GO" id="GO:0006869">
    <property type="term" value="P:lipid transport"/>
    <property type="evidence" value="ECO:0007669"/>
    <property type="project" value="UniProtKB-KW"/>
</dbReference>
<evidence type="ECO:0000256" key="1">
    <source>
        <dbReference type="ARBA" id="ARBA00004406"/>
    </source>
</evidence>
<reference evidence="13" key="1">
    <citation type="submission" date="2020-12" db="EMBL/GenBank/DDBJ databases">
        <authorList>
            <person name="Iha C."/>
        </authorList>
    </citation>
    <scope>NUCLEOTIDE SEQUENCE</scope>
</reference>
<gene>
    <name evidence="13" type="ORF">OSTQU699_LOCUS7638</name>
</gene>
<comment type="subcellular location">
    <subcellularLocation>
        <location evidence="1">Endoplasmic reticulum membrane</location>
        <topology evidence="1">Peripheral membrane protein</topology>
    </subcellularLocation>
    <subcellularLocation>
        <location evidence="2">Preautophagosomal structure membrane</location>
        <topology evidence="2">Peripheral membrane protein</topology>
    </subcellularLocation>
</comment>
<dbReference type="GO" id="GO:0000045">
    <property type="term" value="P:autophagosome assembly"/>
    <property type="evidence" value="ECO:0007669"/>
    <property type="project" value="TreeGrafter"/>
</dbReference>
<comment type="catalytic activity">
    <reaction evidence="11">
        <text>a 1,2-diacyl-sn-glycero-3-phosphoethanolamine(in) = a 1,2-diacyl-sn-glycero-3-phosphoethanolamine(out)</text>
        <dbReference type="Rhea" id="RHEA:38895"/>
        <dbReference type="ChEBI" id="CHEBI:64612"/>
    </reaction>
</comment>
<evidence type="ECO:0000313" key="13">
    <source>
        <dbReference type="EMBL" id="CAD7702281.1"/>
    </source>
</evidence>
<dbReference type="GO" id="GO:0061908">
    <property type="term" value="C:phagophore"/>
    <property type="evidence" value="ECO:0007669"/>
    <property type="project" value="TreeGrafter"/>
</dbReference>
<dbReference type="GO" id="GO:0034045">
    <property type="term" value="C:phagophore assembly site membrane"/>
    <property type="evidence" value="ECO:0007669"/>
    <property type="project" value="UniProtKB-SubCell"/>
</dbReference>
<evidence type="ECO:0000256" key="11">
    <source>
        <dbReference type="ARBA" id="ARBA00024615"/>
    </source>
</evidence>
<dbReference type="PANTHER" id="PTHR13190">
    <property type="entry name" value="AUTOPHAGY-RELATED 2, ISOFORM A"/>
    <property type="match status" value="1"/>
</dbReference>
<evidence type="ECO:0000256" key="7">
    <source>
        <dbReference type="ARBA" id="ARBA00023006"/>
    </source>
</evidence>
<proteinExistence type="inferred from homology"/>
<keyword evidence="14" id="KW-1185">Reference proteome</keyword>